<dbReference type="EMBL" id="QAOI01000003">
    <property type="protein sequence ID" value="PTQ78402.1"/>
    <property type="molecule type" value="Genomic_DNA"/>
</dbReference>
<dbReference type="GO" id="GO:0009253">
    <property type="term" value="P:peptidoglycan catabolic process"/>
    <property type="evidence" value="ECO:0007669"/>
    <property type="project" value="TreeGrafter"/>
</dbReference>
<dbReference type="NCBIfam" id="TIGR02283">
    <property type="entry name" value="MltB_2"/>
    <property type="match status" value="1"/>
</dbReference>
<feature type="domain" description="Peptidoglycan binding-like" evidence="1">
    <location>
        <begin position="358"/>
        <end position="408"/>
    </location>
</feature>
<feature type="domain" description="Transglycosylase SLT" evidence="2">
    <location>
        <begin position="47"/>
        <end position="338"/>
    </location>
</feature>
<dbReference type="FunFam" id="1.10.8.350:FF:000001">
    <property type="entry name" value="Lytic murein transglycosylase B"/>
    <property type="match status" value="1"/>
</dbReference>
<dbReference type="Gene3D" id="1.10.530.10">
    <property type="match status" value="1"/>
</dbReference>
<dbReference type="Pfam" id="PF13406">
    <property type="entry name" value="SLT_2"/>
    <property type="match status" value="1"/>
</dbReference>
<accession>A0A2T5I3K8</accession>
<dbReference type="PANTHER" id="PTHR30163">
    <property type="entry name" value="MEMBRANE-BOUND LYTIC MUREIN TRANSGLYCOSYLASE B"/>
    <property type="match status" value="1"/>
</dbReference>
<dbReference type="Pfam" id="PF01471">
    <property type="entry name" value="PG_binding_1"/>
    <property type="match status" value="1"/>
</dbReference>
<dbReference type="Gene3D" id="1.10.8.350">
    <property type="entry name" value="Bacterial muramidase"/>
    <property type="match status" value="1"/>
</dbReference>
<dbReference type="InterPro" id="IPR031304">
    <property type="entry name" value="SLT_2"/>
</dbReference>
<dbReference type="SUPFAM" id="SSF47090">
    <property type="entry name" value="PGBD-like"/>
    <property type="match status" value="1"/>
</dbReference>
<evidence type="ECO:0000259" key="1">
    <source>
        <dbReference type="Pfam" id="PF01471"/>
    </source>
</evidence>
<protein>
    <submittedName>
        <fullName evidence="3">Membrane-bound lytic murein transglycosylase B</fullName>
    </submittedName>
</protein>
<dbReference type="SUPFAM" id="SSF53955">
    <property type="entry name" value="Lysozyme-like"/>
    <property type="match status" value="1"/>
</dbReference>
<dbReference type="InterPro" id="IPR011970">
    <property type="entry name" value="MltB_2"/>
</dbReference>
<dbReference type="InterPro" id="IPR023346">
    <property type="entry name" value="Lysozyme-like_dom_sf"/>
</dbReference>
<reference evidence="3 4" key="1">
    <citation type="submission" date="2018-04" db="EMBL/GenBank/DDBJ databases">
        <title>Active sludge and wastewater microbial communities from Klosterneuburg, Austria.</title>
        <authorList>
            <person name="Wagner M."/>
        </authorList>
    </citation>
    <scope>NUCLEOTIDE SEQUENCE [LARGE SCALE GENOMIC DNA]</scope>
    <source>
        <strain evidence="3 4">Nm49</strain>
    </source>
</reference>
<sequence length="423" mass="47092">MIPAAIPHHIRDLLRFAKKRSWWETRWGAALIVLTCAQPVYADDSGFGECIARMKSQARLEGISDNTVNQVLSRVKRLPRIIELDRRQPEFTQTFANYFTTRINEDRIQRGRDLYAKHHTLLNQIQRDSGIPAQFLISFWGLETSYGGHFGDWSVLDSLATLACDTRRSTFFTQELLNAMRIVEAGDITAERMIGSWAGAMGHMQFMPSTFLRYAKDVDGDGRRDLWGSIPDAMGSAANFLQQLGWVPGLNWGQEVLLPRSFDYSLAGRDQMLSFEEWTKLGVTTTSGAPLAPAAQKAALIIPSGYQGPAFLVTKNFYIIMRWNRSEFYALSVGHLADRIAGAAPLFRAPPVDSAKISREQVRQLQMDLTTLGIDAGEADGILGSATRKAISLFQQKTQRIADGHLDAGILIAVREAASIGPR</sequence>
<dbReference type="Proteomes" id="UP000244128">
    <property type="component" value="Unassembled WGS sequence"/>
</dbReference>
<name>A0A2T5I3K8_9PROT</name>
<organism evidence="3 4">
    <name type="scientific">Nitrosomonas oligotropha</name>
    <dbReference type="NCBI Taxonomy" id="42354"/>
    <lineage>
        <taxon>Bacteria</taxon>
        <taxon>Pseudomonadati</taxon>
        <taxon>Pseudomonadota</taxon>
        <taxon>Betaproteobacteria</taxon>
        <taxon>Nitrosomonadales</taxon>
        <taxon>Nitrosomonadaceae</taxon>
        <taxon>Nitrosomonas</taxon>
    </lineage>
</organism>
<dbReference type="CDD" id="cd13399">
    <property type="entry name" value="Slt35-like"/>
    <property type="match status" value="1"/>
</dbReference>
<gene>
    <name evidence="3" type="ORF">C8R26_103165</name>
</gene>
<dbReference type="Gene3D" id="1.10.101.10">
    <property type="entry name" value="PGBD-like superfamily/PGBD"/>
    <property type="match status" value="1"/>
</dbReference>
<evidence type="ECO:0000259" key="2">
    <source>
        <dbReference type="Pfam" id="PF13406"/>
    </source>
</evidence>
<dbReference type="InterPro" id="IPR036365">
    <property type="entry name" value="PGBD-like_sf"/>
</dbReference>
<dbReference type="InterPro" id="IPR036366">
    <property type="entry name" value="PGBDSf"/>
</dbReference>
<comment type="caution">
    <text evidence="3">The sequence shown here is derived from an EMBL/GenBank/DDBJ whole genome shotgun (WGS) entry which is preliminary data.</text>
</comment>
<dbReference type="InterPro" id="IPR002477">
    <property type="entry name" value="Peptidoglycan-bd-like"/>
</dbReference>
<evidence type="ECO:0000313" key="3">
    <source>
        <dbReference type="EMBL" id="PTQ78402.1"/>
    </source>
</evidence>
<dbReference type="AlphaFoldDB" id="A0A2T5I3K8"/>
<dbReference type="PANTHER" id="PTHR30163:SF8">
    <property type="entry name" value="LYTIC MUREIN TRANSGLYCOSYLASE"/>
    <property type="match status" value="1"/>
</dbReference>
<dbReference type="InterPro" id="IPR043426">
    <property type="entry name" value="MltB-like"/>
</dbReference>
<evidence type="ECO:0000313" key="4">
    <source>
        <dbReference type="Proteomes" id="UP000244128"/>
    </source>
</evidence>
<dbReference type="GO" id="GO:0008933">
    <property type="term" value="F:peptidoglycan lytic transglycosylase activity"/>
    <property type="evidence" value="ECO:0007669"/>
    <property type="project" value="TreeGrafter"/>
</dbReference>
<proteinExistence type="predicted"/>